<gene>
    <name evidence="1" type="ORF">MKW94_025727</name>
</gene>
<proteinExistence type="predicted"/>
<name>A0AA42B3D1_PAPNU</name>
<organism evidence="1 2">
    <name type="scientific">Papaver nudicaule</name>
    <name type="common">Iceland poppy</name>
    <dbReference type="NCBI Taxonomy" id="74823"/>
    <lineage>
        <taxon>Eukaryota</taxon>
        <taxon>Viridiplantae</taxon>
        <taxon>Streptophyta</taxon>
        <taxon>Embryophyta</taxon>
        <taxon>Tracheophyta</taxon>
        <taxon>Spermatophyta</taxon>
        <taxon>Magnoliopsida</taxon>
        <taxon>Ranunculales</taxon>
        <taxon>Papaveraceae</taxon>
        <taxon>Papaveroideae</taxon>
        <taxon>Papaver</taxon>
    </lineage>
</organism>
<reference evidence="1" key="1">
    <citation type="submission" date="2022-03" db="EMBL/GenBank/DDBJ databases">
        <title>A functionally conserved STORR gene fusion in Papaver species that diverged 16.8 million years ago.</title>
        <authorList>
            <person name="Catania T."/>
        </authorList>
    </citation>
    <scope>NUCLEOTIDE SEQUENCE</scope>
    <source>
        <strain evidence="1">S-191538</strain>
    </source>
</reference>
<keyword evidence="2" id="KW-1185">Reference proteome</keyword>
<accession>A0AA42B3D1</accession>
<sequence>MRPIAFQEQLSPVSNVEGREFGLDTPRGPDSYQRFALDPSAGQVSDRFAMTDESPSAAVSQTDHSFVAVSGYVPSVSDSHYLNAYGLIESDANMAGSPGLPAPAQVVVENTTVGSGRLLCTWPELLRAFSLDHNRPV</sequence>
<evidence type="ECO:0000313" key="1">
    <source>
        <dbReference type="EMBL" id="MCL7049917.1"/>
    </source>
</evidence>
<comment type="caution">
    <text evidence="1">The sequence shown here is derived from an EMBL/GenBank/DDBJ whole genome shotgun (WGS) entry which is preliminary data.</text>
</comment>
<dbReference type="Proteomes" id="UP001177140">
    <property type="component" value="Unassembled WGS sequence"/>
</dbReference>
<dbReference type="EMBL" id="JAJJMA010321595">
    <property type="protein sequence ID" value="MCL7049917.1"/>
    <property type="molecule type" value="Genomic_DNA"/>
</dbReference>
<protein>
    <submittedName>
        <fullName evidence="1">Uncharacterized protein</fullName>
    </submittedName>
</protein>
<dbReference type="AlphaFoldDB" id="A0AA42B3D1"/>
<evidence type="ECO:0000313" key="2">
    <source>
        <dbReference type="Proteomes" id="UP001177140"/>
    </source>
</evidence>